<evidence type="ECO:0000256" key="11">
    <source>
        <dbReference type="ARBA" id="ARBA00022989"/>
    </source>
</evidence>
<evidence type="ECO:0000256" key="7">
    <source>
        <dbReference type="ARBA" id="ARBA00022692"/>
    </source>
</evidence>
<dbReference type="InterPro" id="IPR010232">
    <property type="entry name" value="UbiB"/>
</dbReference>
<dbReference type="InterPro" id="IPR045308">
    <property type="entry name" value="UbiB_bact"/>
</dbReference>
<feature type="domain" description="ABC1 atypical kinase-like" evidence="14">
    <location>
        <begin position="90"/>
        <end position="344"/>
    </location>
</feature>
<keyword evidence="9 13" id="KW-0418">Kinase</keyword>
<dbReference type="PANTHER" id="PTHR10566">
    <property type="entry name" value="CHAPERONE-ACTIVITY OF BC1 COMPLEX CABC1 -RELATED"/>
    <property type="match status" value="1"/>
</dbReference>
<keyword evidence="10 13" id="KW-0067">ATP-binding</keyword>
<comment type="similarity">
    <text evidence="13">Belongs to the ABC1 family. UbiB subfamily.</text>
</comment>
<evidence type="ECO:0000256" key="13">
    <source>
        <dbReference type="HAMAP-Rule" id="MF_00414"/>
    </source>
</evidence>
<feature type="binding site" evidence="13">
    <location>
        <position position="153"/>
    </location>
    <ligand>
        <name>ATP</name>
        <dbReference type="ChEBI" id="CHEBI:30616"/>
    </ligand>
</feature>
<evidence type="ECO:0000256" key="5">
    <source>
        <dbReference type="ARBA" id="ARBA00022679"/>
    </source>
</evidence>
<evidence type="ECO:0000256" key="9">
    <source>
        <dbReference type="ARBA" id="ARBA00022777"/>
    </source>
</evidence>
<dbReference type="NCBIfam" id="TIGR01982">
    <property type="entry name" value="UbiB"/>
    <property type="match status" value="1"/>
</dbReference>
<evidence type="ECO:0000313" key="15">
    <source>
        <dbReference type="EMBL" id="EKE84469.1"/>
    </source>
</evidence>
<proteinExistence type="inferred from homology"/>
<dbReference type="InterPro" id="IPR050154">
    <property type="entry name" value="UbiB_kinase"/>
</dbReference>
<evidence type="ECO:0000313" key="16">
    <source>
        <dbReference type="Proteomes" id="UP000014115"/>
    </source>
</evidence>
<feature type="active site" description="Proton acceptor" evidence="13">
    <location>
        <position position="288"/>
    </location>
</feature>
<dbReference type="CDD" id="cd13972">
    <property type="entry name" value="UbiB"/>
    <property type="match status" value="1"/>
</dbReference>
<keyword evidence="16" id="KW-1185">Reference proteome</keyword>
<keyword evidence="11 13" id="KW-1133">Transmembrane helix</keyword>
<keyword evidence="12 13" id="KW-0472">Membrane</keyword>
<dbReference type="GO" id="GO:0010795">
    <property type="term" value="P:regulation of ubiquinone biosynthetic process"/>
    <property type="evidence" value="ECO:0007669"/>
    <property type="project" value="UniProtKB-UniRule"/>
</dbReference>
<keyword evidence="7 13" id="KW-0812">Transmembrane</keyword>
<dbReference type="Pfam" id="PF03109">
    <property type="entry name" value="ABC1"/>
    <property type="match status" value="1"/>
</dbReference>
<organism evidence="15 16">
    <name type="scientific">Idiomarina xiamenensis 10-D-4</name>
    <dbReference type="NCBI Taxonomy" id="740709"/>
    <lineage>
        <taxon>Bacteria</taxon>
        <taxon>Pseudomonadati</taxon>
        <taxon>Pseudomonadota</taxon>
        <taxon>Gammaproteobacteria</taxon>
        <taxon>Alteromonadales</taxon>
        <taxon>Idiomarinaceae</taxon>
        <taxon>Idiomarina</taxon>
    </lineage>
</organism>
<evidence type="ECO:0000256" key="10">
    <source>
        <dbReference type="ARBA" id="ARBA00022840"/>
    </source>
</evidence>
<comment type="caution">
    <text evidence="15">The sequence shown here is derived from an EMBL/GenBank/DDBJ whole genome shotgun (WGS) entry which is preliminary data.</text>
</comment>
<dbReference type="PATRIC" id="fig|740709.3.peg.1092"/>
<comment type="pathway">
    <text evidence="1 13">Cofactor biosynthesis; ubiquinone biosynthesis [regulation].</text>
</comment>
<evidence type="ECO:0000256" key="8">
    <source>
        <dbReference type="ARBA" id="ARBA00022741"/>
    </source>
</evidence>
<dbReference type="Proteomes" id="UP000014115">
    <property type="component" value="Unassembled WGS sequence"/>
</dbReference>
<keyword evidence="4" id="KW-0997">Cell inner membrane</keyword>
<dbReference type="GO" id="GO:0006744">
    <property type="term" value="P:ubiquinone biosynthetic process"/>
    <property type="evidence" value="ECO:0007669"/>
    <property type="project" value="UniProtKB-UniPathway"/>
</dbReference>
<reference evidence="15 16" key="1">
    <citation type="journal article" date="2012" name="J. Bacteriol.">
        <title>Genome Sequence of Idiomarina xiamenensis Type Strain 10-D-4.</title>
        <authorList>
            <person name="Lai Q."/>
            <person name="Wang L."/>
            <person name="Wang W."/>
            <person name="Shao Z."/>
        </authorList>
    </citation>
    <scope>NUCLEOTIDE SEQUENCE [LARGE SCALE GENOMIC DNA]</scope>
    <source>
        <strain evidence="15 16">10-D-4</strain>
    </source>
</reference>
<dbReference type="GO" id="GO:0004672">
    <property type="term" value="F:protein kinase activity"/>
    <property type="evidence" value="ECO:0007669"/>
    <property type="project" value="UniProtKB-UniRule"/>
</dbReference>
<evidence type="ECO:0000256" key="2">
    <source>
        <dbReference type="ARBA" id="ARBA00009670"/>
    </source>
</evidence>
<dbReference type="UniPathway" id="UPA00232"/>
<accession>K2KPS8</accession>
<evidence type="ECO:0000256" key="6">
    <source>
        <dbReference type="ARBA" id="ARBA00022688"/>
    </source>
</evidence>
<dbReference type="EMBL" id="AMRG01000005">
    <property type="protein sequence ID" value="EKE84469.1"/>
    <property type="molecule type" value="Genomic_DNA"/>
</dbReference>
<dbReference type="AlphaFoldDB" id="K2KPS8"/>
<evidence type="ECO:0000256" key="4">
    <source>
        <dbReference type="ARBA" id="ARBA00022519"/>
    </source>
</evidence>
<comment type="similarity">
    <text evidence="2">Belongs to the protein kinase superfamily. ADCK protein kinase family.</text>
</comment>
<dbReference type="InterPro" id="IPR004147">
    <property type="entry name" value="ABC1_dom"/>
</dbReference>
<dbReference type="HAMAP" id="MF_00414">
    <property type="entry name" value="UbiB"/>
    <property type="match status" value="1"/>
</dbReference>
<comment type="function">
    <text evidence="13">Is probably a protein kinase regulator of UbiI activity which is involved in aerobic coenzyme Q (ubiquinone) biosynthesis.</text>
</comment>
<dbReference type="OrthoDB" id="9795390at2"/>
<evidence type="ECO:0000256" key="12">
    <source>
        <dbReference type="ARBA" id="ARBA00023136"/>
    </source>
</evidence>
<name>K2KPS8_9GAMM</name>
<gene>
    <name evidence="13" type="primary">ubiB</name>
    <name evidence="15" type="ORF">A10D4_05357</name>
</gene>
<dbReference type="SUPFAM" id="SSF56112">
    <property type="entry name" value="Protein kinase-like (PK-like)"/>
    <property type="match status" value="1"/>
</dbReference>
<keyword evidence="3 13" id="KW-1003">Cell membrane</keyword>
<dbReference type="GO" id="GO:0005886">
    <property type="term" value="C:plasma membrane"/>
    <property type="evidence" value="ECO:0007669"/>
    <property type="project" value="UniProtKB-UniRule"/>
</dbReference>
<keyword evidence="8 13" id="KW-0547">Nucleotide-binding</keyword>
<dbReference type="PANTHER" id="PTHR10566:SF113">
    <property type="entry name" value="PROTEIN ACTIVITY OF BC1 COMPLEX KINASE 7, CHLOROPLASTIC"/>
    <property type="match status" value="1"/>
</dbReference>
<dbReference type="EC" id="2.7.-.-" evidence="13"/>
<dbReference type="RefSeq" id="WP_008488205.1">
    <property type="nucleotide sequence ID" value="NZ_AMRG01000005.1"/>
</dbReference>
<keyword evidence="5 13" id="KW-0808">Transferase</keyword>
<feature type="binding site" evidence="13">
    <location>
        <begin position="127"/>
        <end position="135"/>
    </location>
    <ligand>
        <name>ATP</name>
        <dbReference type="ChEBI" id="CHEBI:30616"/>
    </ligand>
</feature>
<dbReference type="STRING" id="740709.A10D4_05357"/>
<protein>
    <recommendedName>
        <fullName evidence="13">Probable protein kinase UbiB</fullName>
        <ecNumber evidence="13">2.7.-.-</ecNumber>
    </recommendedName>
    <alternativeName>
        <fullName evidence="13">Ubiquinone biosynthesis protein UbiB</fullName>
    </alternativeName>
</protein>
<evidence type="ECO:0000256" key="3">
    <source>
        <dbReference type="ARBA" id="ARBA00022475"/>
    </source>
</evidence>
<dbReference type="GO" id="GO:0005524">
    <property type="term" value="F:ATP binding"/>
    <property type="evidence" value="ECO:0007669"/>
    <property type="project" value="UniProtKB-KW"/>
</dbReference>
<sequence length="557" mass="64362">MRLQRLYQITKTLLSYGLDDLIPKRWLPWTVRCGRYLLFWMPNRHRDKSAGVRLRLALQTLGPVWVKFGQMLSTRRDLLPADIANELALLQDKVPPFDGAQAQRLIERALAVSDISLLFDNFSQQPLASASIAQVHTAQLRLLDGSVEDIVIKVIRPDIKNVIHADLKLMDTLASVLAKHLPDGKRLKPREVIREYRKTLLDELNLAREAANAIQLKRNFEGSDLLYIPKVYSDFSRENVMVMERIDGIPISEVETLRARGVDMKKLAERGVEVFFTQVFRDSFFHADMHPGNIFVAKDDPLHPRYIGIDCGIVGTLNREDKRYLAENFLAFFNRDYRKVAELHVDSGWVPKHTNIEDFESAIRTVCEPIFQKPLAEISFGHVLVNLFNTARRFEMEVQPQLVLLQKTLLYIEGLGRQLYPELDLWKTAKPFLERWMAEQLGWRAVVRSLKEHAPYWAEKLPEIPTLLYDNLREQSDIQRQQLKLSAALLDSQRQASDRRFWGSLSLVFWFASWGLLFLEKPWSAIIASTAAAVKRGGVARIKEKRVLWVEFLGHKF</sequence>
<evidence type="ECO:0000256" key="1">
    <source>
        <dbReference type="ARBA" id="ARBA00005020"/>
    </source>
</evidence>
<evidence type="ECO:0000259" key="14">
    <source>
        <dbReference type="Pfam" id="PF03109"/>
    </source>
</evidence>
<dbReference type="InterPro" id="IPR011009">
    <property type="entry name" value="Kinase-like_dom_sf"/>
</dbReference>
<keyword evidence="6 13" id="KW-0831">Ubiquinone biosynthesis</keyword>
<dbReference type="eggNOG" id="COG0661">
    <property type="taxonomic scope" value="Bacteria"/>
</dbReference>
<dbReference type="NCBIfam" id="NF003404">
    <property type="entry name" value="PRK04750.1"/>
    <property type="match status" value="1"/>
</dbReference>